<dbReference type="GO" id="GO:0016705">
    <property type="term" value="F:oxidoreductase activity, acting on paired donors, with incorporation or reduction of molecular oxygen"/>
    <property type="evidence" value="ECO:0007669"/>
    <property type="project" value="UniProtKB-UniRule"/>
</dbReference>
<accession>A0A2V4VUS6</accession>
<dbReference type="InterPro" id="IPR036873">
    <property type="entry name" value="Rhodanese-like_dom_sf"/>
</dbReference>
<dbReference type="PROSITE" id="PS50206">
    <property type="entry name" value="RHODANESE_3"/>
    <property type="match status" value="1"/>
</dbReference>
<dbReference type="InterPro" id="IPR040503">
    <property type="entry name" value="TRHO_N"/>
</dbReference>
<dbReference type="Pfam" id="PF12368">
    <property type="entry name" value="Rhodanese_C"/>
    <property type="match status" value="1"/>
</dbReference>
<dbReference type="AlphaFoldDB" id="A0A2V4VUS6"/>
<dbReference type="InterPro" id="IPR001763">
    <property type="entry name" value="Rhodanese-like_dom"/>
</dbReference>
<comment type="similarity">
    <text evidence="1">Belongs to the TrhO family.</text>
</comment>
<evidence type="ECO:0000313" key="3">
    <source>
        <dbReference type="EMBL" id="PYE50902.1"/>
    </source>
</evidence>
<dbReference type="Proteomes" id="UP000247790">
    <property type="component" value="Unassembled WGS sequence"/>
</dbReference>
<sequence length="338" mass="38856">MVDSSSGRCFGRLFLFFFCKSGCNVGGSPEEPANNMEEEQVMYMCNSAYRVLLYYKFVKIEDPETFTQEHLQYCKDLGVKGRILIASEGINGTVSGTPEQTEQYMKDMLANPLFKDMVFKIDDVQEHAFKKIFVRHKAELVTFRVDEELDPNEISGKRLSPKEFHEHLQREDVIVIDGRNDYEYEIGHFRGAIRPDVESFREFPEWIRENLGDMKDKKIITYCTGGIRCEKLTGFMIKEGFQDVAQLEGGIVTYGKDPEVQGHLFDGKCYVFDERISVPINRTDEDIVIASCYHCGTTHDRYINCPTCNLQHVCCEDCEETHNRFCSDACREAAPVHA</sequence>
<dbReference type="InterPro" id="IPR020936">
    <property type="entry name" value="TrhO"/>
</dbReference>
<feature type="domain" description="Rhodanese" evidence="2">
    <location>
        <begin position="169"/>
        <end position="263"/>
    </location>
</feature>
<keyword evidence="1" id="KW-0560">Oxidoreductase</keyword>
<gene>
    <name evidence="1" type="primary">trhO</name>
    <name evidence="3" type="ORF">DFQ00_103321</name>
</gene>
<dbReference type="EC" id="1.14.-.-" evidence="1"/>
<keyword evidence="1" id="KW-0819">tRNA processing</keyword>
<comment type="caution">
    <text evidence="3">The sequence shown here is derived from an EMBL/GenBank/DDBJ whole genome shotgun (WGS) entry which is preliminary data.</text>
</comment>
<comment type="function">
    <text evidence="1">Catalyzes oxygen-dependent 5-hydroxyuridine (ho5U) modification at position 34 in tRNAs.</text>
</comment>
<evidence type="ECO:0000313" key="4">
    <source>
        <dbReference type="Proteomes" id="UP000247790"/>
    </source>
</evidence>
<name>A0A2V4VUS6_PAEBA</name>
<dbReference type="EMBL" id="QJSW01000003">
    <property type="protein sequence ID" value="PYE50902.1"/>
    <property type="molecule type" value="Genomic_DNA"/>
</dbReference>
<dbReference type="NCBIfam" id="NF001135">
    <property type="entry name" value="PRK00142.1-3"/>
    <property type="match status" value="1"/>
</dbReference>
<dbReference type="Gene3D" id="3.30.70.100">
    <property type="match status" value="1"/>
</dbReference>
<dbReference type="Gene3D" id="3.40.250.10">
    <property type="entry name" value="Rhodanese-like domain"/>
    <property type="match status" value="1"/>
</dbReference>
<dbReference type="Pfam" id="PF00581">
    <property type="entry name" value="Rhodanese"/>
    <property type="match status" value="1"/>
</dbReference>
<dbReference type="GO" id="GO:0006400">
    <property type="term" value="P:tRNA modification"/>
    <property type="evidence" value="ECO:0007669"/>
    <property type="project" value="UniProtKB-UniRule"/>
</dbReference>
<dbReference type="Pfam" id="PF17773">
    <property type="entry name" value="UPF0176_N"/>
    <property type="match status" value="1"/>
</dbReference>
<dbReference type="SUPFAM" id="SSF52821">
    <property type="entry name" value="Rhodanese/Cell cycle control phosphatase"/>
    <property type="match status" value="1"/>
</dbReference>
<reference evidence="3 4" key="1">
    <citation type="submission" date="2018-06" db="EMBL/GenBank/DDBJ databases">
        <title>Genomic Encyclopedia of Type Strains, Phase III (KMG-III): the genomes of soil and plant-associated and newly described type strains.</title>
        <authorList>
            <person name="Whitman W."/>
        </authorList>
    </citation>
    <scope>NUCLEOTIDE SEQUENCE [LARGE SCALE GENOMIC DNA]</scope>
    <source>
        <strain evidence="3 4">CECT 7022</strain>
    </source>
</reference>
<dbReference type="CDD" id="cd01518">
    <property type="entry name" value="RHOD_YceA"/>
    <property type="match status" value="1"/>
</dbReference>
<dbReference type="PANTHER" id="PTHR43268">
    <property type="entry name" value="THIOSULFATE SULFURTRANSFERASE/RHODANESE-LIKE DOMAIN-CONTAINING PROTEIN 2"/>
    <property type="match status" value="1"/>
</dbReference>
<evidence type="ECO:0000259" key="2">
    <source>
        <dbReference type="PROSITE" id="PS50206"/>
    </source>
</evidence>
<organism evidence="3 4">
    <name type="scientific">Paenibacillus barcinonensis</name>
    <dbReference type="NCBI Taxonomy" id="198119"/>
    <lineage>
        <taxon>Bacteria</taxon>
        <taxon>Bacillati</taxon>
        <taxon>Bacillota</taxon>
        <taxon>Bacilli</taxon>
        <taxon>Bacillales</taxon>
        <taxon>Paenibacillaceae</taxon>
        <taxon>Paenibacillus</taxon>
    </lineage>
</organism>
<dbReference type="HAMAP" id="MF_00469">
    <property type="entry name" value="TrhO"/>
    <property type="match status" value="1"/>
</dbReference>
<dbReference type="PANTHER" id="PTHR43268:SF3">
    <property type="entry name" value="RHODANESE-LIKE DOMAIN-CONTAINING PROTEIN 7-RELATED"/>
    <property type="match status" value="1"/>
</dbReference>
<dbReference type="SMART" id="SM00450">
    <property type="entry name" value="RHOD"/>
    <property type="match status" value="1"/>
</dbReference>
<evidence type="ECO:0000256" key="1">
    <source>
        <dbReference type="HAMAP-Rule" id="MF_00469"/>
    </source>
</evidence>
<comment type="catalytic activity">
    <reaction evidence="1">
        <text>uridine(34) in tRNA + AH2 + O2 = 5-hydroxyuridine(34) in tRNA + A + H2O</text>
        <dbReference type="Rhea" id="RHEA:64224"/>
        <dbReference type="Rhea" id="RHEA-COMP:11727"/>
        <dbReference type="Rhea" id="RHEA-COMP:13381"/>
        <dbReference type="ChEBI" id="CHEBI:13193"/>
        <dbReference type="ChEBI" id="CHEBI:15377"/>
        <dbReference type="ChEBI" id="CHEBI:15379"/>
        <dbReference type="ChEBI" id="CHEBI:17499"/>
        <dbReference type="ChEBI" id="CHEBI:65315"/>
        <dbReference type="ChEBI" id="CHEBI:136877"/>
    </reaction>
</comment>
<dbReference type="InterPro" id="IPR022111">
    <property type="entry name" value="Rhodanese_C"/>
</dbReference>
<proteinExistence type="inferred from homology"/>
<protein>
    <recommendedName>
        <fullName evidence="1">tRNA uridine(34) hydroxylase</fullName>
        <ecNumber evidence="1">1.14.-.-</ecNumber>
    </recommendedName>
    <alternativeName>
        <fullName evidence="1">tRNA hydroxylation protein O</fullName>
    </alternativeName>
</protein>